<evidence type="ECO:0000313" key="2">
    <source>
        <dbReference type="EMBL" id="KAI5345339.1"/>
    </source>
</evidence>
<dbReference type="AlphaFoldDB" id="A0AAD4ZGT9"/>
<dbReference type="EMBL" id="JAJFAZ020000002">
    <property type="protein sequence ID" value="KAI5345339.1"/>
    <property type="molecule type" value="Genomic_DNA"/>
</dbReference>
<evidence type="ECO:0000313" key="3">
    <source>
        <dbReference type="Proteomes" id="UP001054821"/>
    </source>
</evidence>
<evidence type="ECO:0000256" key="1">
    <source>
        <dbReference type="SAM" id="MobiDB-lite"/>
    </source>
</evidence>
<proteinExistence type="predicted"/>
<dbReference type="Proteomes" id="UP001054821">
    <property type="component" value="Chromosome 2"/>
</dbReference>
<protein>
    <submittedName>
        <fullName evidence="2">Uncharacterized protein</fullName>
    </submittedName>
</protein>
<gene>
    <name evidence="2" type="ORF">L3X38_013216</name>
</gene>
<accession>A0AAD4ZGT9</accession>
<sequence>MHADYWDEDDEERELRATPARSPSPPGGGEPKPKSEFQRATFARAGSGTHEDGLARGQLEPQGEMMSPCADVSPALCQPLADRYRCLGAPIAFPPPIEWLAFF</sequence>
<comment type="caution">
    <text evidence="2">The sequence shown here is derived from an EMBL/GenBank/DDBJ whole genome shotgun (WGS) entry which is preliminary data.</text>
</comment>
<name>A0AAD4ZGT9_PRUDU</name>
<reference evidence="2 3" key="1">
    <citation type="journal article" date="2022" name="G3 (Bethesda)">
        <title>Whole-genome sequence and methylome profiling of the almond [Prunus dulcis (Mill.) D.A. Webb] cultivar 'Nonpareil'.</title>
        <authorList>
            <person name="D'Amico-Willman K.M."/>
            <person name="Ouma W.Z."/>
            <person name="Meulia T."/>
            <person name="Sideli G.M."/>
            <person name="Gradziel T.M."/>
            <person name="Fresnedo-Ramirez J."/>
        </authorList>
    </citation>
    <scope>NUCLEOTIDE SEQUENCE [LARGE SCALE GENOMIC DNA]</scope>
    <source>
        <strain evidence="2">Clone GOH B32 T37-40</strain>
    </source>
</reference>
<feature type="region of interest" description="Disordered" evidence="1">
    <location>
        <begin position="1"/>
        <end position="68"/>
    </location>
</feature>
<keyword evidence="3" id="KW-1185">Reference proteome</keyword>
<feature type="compositionally biased region" description="Acidic residues" evidence="1">
    <location>
        <begin position="1"/>
        <end position="12"/>
    </location>
</feature>
<organism evidence="2 3">
    <name type="scientific">Prunus dulcis</name>
    <name type="common">Almond</name>
    <name type="synonym">Amygdalus dulcis</name>
    <dbReference type="NCBI Taxonomy" id="3755"/>
    <lineage>
        <taxon>Eukaryota</taxon>
        <taxon>Viridiplantae</taxon>
        <taxon>Streptophyta</taxon>
        <taxon>Embryophyta</taxon>
        <taxon>Tracheophyta</taxon>
        <taxon>Spermatophyta</taxon>
        <taxon>Magnoliopsida</taxon>
        <taxon>eudicotyledons</taxon>
        <taxon>Gunneridae</taxon>
        <taxon>Pentapetalae</taxon>
        <taxon>rosids</taxon>
        <taxon>fabids</taxon>
        <taxon>Rosales</taxon>
        <taxon>Rosaceae</taxon>
        <taxon>Amygdaloideae</taxon>
        <taxon>Amygdaleae</taxon>
        <taxon>Prunus</taxon>
    </lineage>
</organism>